<proteinExistence type="predicted"/>
<accession>A0A6M3LI31</accession>
<name>A0A6M3LI31_9ZZZZ</name>
<dbReference type="GO" id="GO:0003677">
    <property type="term" value="F:DNA binding"/>
    <property type="evidence" value="ECO:0007669"/>
    <property type="project" value="InterPro"/>
</dbReference>
<dbReference type="EMBL" id="MT143090">
    <property type="protein sequence ID" value="QJA92718.1"/>
    <property type="molecule type" value="Genomic_DNA"/>
</dbReference>
<dbReference type="CDD" id="cd00093">
    <property type="entry name" value="HTH_XRE"/>
    <property type="match status" value="1"/>
</dbReference>
<protein>
    <submittedName>
        <fullName evidence="1">Putative DNA binding, helix-turn-helix domain containing protein</fullName>
    </submittedName>
</protein>
<sequence length="96" mass="10874">MTAANKLFVPAEPIPPMEVLNEELKARGWTWKELKKRSGLPAPVVGCMLNGGTPITWRLANGLSRALGTSIDIWMNLQTSYEMALYRDEIQRDERE</sequence>
<dbReference type="InterPro" id="IPR010982">
    <property type="entry name" value="Lambda_DNA-bd_dom_sf"/>
</dbReference>
<dbReference type="InterPro" id="IPR001387">
    <property type="entry name" value="Cro/C1-type_HTH"/>
</dbReference>
<dbReference type="Gene3D" id="1.10.260.40">
    <property type="entry name" value="lambda repressor-like DNA-binding domains"/>
    <property type="match status" value="1"/>
</dbReference>
<dbReference type="SUPFAM" id="SSF47413">
    <property type="entry name" value="lambda repressor-like DNA-binding domains"/>
    <property type="match status" value="1"/>
</dbReference>
<organism evidence="1">
    <name type="scientific">viral metagenome</name>
    <dbReference type="NCBI Taxonomy" id="1070528"/>
    <lineage>
        <taxon>unclassified sequences</taxon>
        <taxon>metagenomes</taxon>
        <taxon>organismal metagenomes</taxon>
    </lineage>
</organism>
<evidence type="ECO:0000313" key="1">
    <source>
        <dbReference type="EMBL" id="QJA92718.1"/>
    </source>
</evidence>
<reference evidence="1" key="1">
    <citation type="submission" date="2020-03" db="EMBL/GenBank/DDBJ databases">
        <title>The deep terrestrial virosphere.</title>
        <authorList>
            <person name="Holmfeldt K."/>
            <person name="Nilsson E."/>
            <person name="Simone D."/>
            <person name="Lopez-Fernandez M."/>
            <person name="Wu X."/>
            <person name="de Brujin I."/>
            <person name="Lundin D."/>
            <person name="Andersson A."/>
            <person name="Bertilsson S."/>
            <person name="Dopson M."/>
        </authorList>
    </citation>
    <scope>NUCLEOTIDE SEQUENCE</scope>
    <source>
        <strain evidence="1">MM415B04506</strain>
    </source>
</reference>
<dbReference type="AlphaFoldDB" id="A0A6M3LI31"/>
<gene>
    <name evidence="1" type="ORF">MM415B04506_0013</name>
</gene>